<evidence type="ECO:0000313" key="6">
    <source>
        <dbReference type="EMBL" id="CAB3398944.1"/>
    </source>
</evidence>
<dbReference type="FunFam" id="3.30.710.10:FF:000038">
    <property type="entry name" value="BTB/POZ domain-containing protein KCTD3 isoform X1"/>
    <property type="match status" value="1"/>
</dbReference>
<name>A0A8S1EDY7_9PELO</name>
<dbReference type="Pfam" id="PF02214">
    <property type="entry name" value="BTB_2"/>
    <property type="match status" value="1"/>
</dbReference>
<keyword evidence="2" id="KW-0597">Phosphoprotein</keyword>
<evidence type="ECO:0000256" key="2">
    <source>
        <dbReference type="ARBA" id="ARBA00022553"/>
    </source>
</evidence>
<dbReference type="InterPro" id="IPR015943">
    <property type="entry name" value="WD40/YVTN_repeat-like_dom_sf"/>
</dbReference>
<dbReference type="InterPro" id="IPR003131">
    <property type="entry name" value="T1-type_BTB"/>
</dbReference>
<dbReference type="Gene3D" id="3.30.710.10">
    <property type="entry name" value="Potassium Channel Kv1.1, Chain A"/>
    <property type="match status" value="1"/>
</dbReference>
<dbReference type="SMART" id="SM00225">
    <property type="entry name" value="BTB"/>
    <property type="match status" value="1"/>
</dbReference>
<dbReference type="SUPFAM" id="SSF50978">
    <property type="entry name" value="WD40 repeat-like"/>
    <property type="match status" value="1"/>
</dbReference>
<evidence type="ECO:0000256" key="4">
    <source>
        <dbReference type="ARBA" id="ARBA00022737"/>
    </source>
</evidence>
<dbReference type="PANTHER" id="PTHR15859">
    <property type="entry name" value="SETA BINDING PROTEIN 1"/>
    <property type="match status" value="1"/>
</dbReference>
<feature type="domain" description="BTB" evidence="5">
    <location>
        <begin position="521"/>
        <end position="590"/>
    </location>
</feature>
<evidence type="ECO:0000256" key="3">
    <source>
        <dbReference type="ARBA" id="ARBA00022574"/>
    </source>
</evidence>
<dbReference type="InterPro" id="IPR036322">
    <property type="entry name" value="WD40_repeat_dom_sf"/>
</dbReference>
<comment type="caution">
    <text evidence="6">The sequence shown here is derived from an EMBL/GenBank/DDBJ whole genome shotgun (WGS) entry which is preliminary data.</text>
</comment>
<evidence type="ECO:0000313" key="7">
    <source>
        <dbReference type="Proteomes" id="UP000494206"/>
    </source>
</evidence>
<dbReference type="OrthoDB" id="6077599at2759"/>
<dbReference type="Proteomes" id="UP000494206">
    <property type="component" value="Unassembled WGS sequence"/>
</dbReference>
<dbReference type="Gene3D" id="2.130.10.10">
    <property type="entry name" value="YVTN repeat-like/Quinoprotein amine dehydrogenase"/>
    <property type="match status" value="1"/>
</dbReference>
<dbReference type="EMBL" id="CADEPM010000001">
    <property type="protein sequence ID" value="CAB3398944.1"/>
    <property type="molecule type" value="Genomic_DNA"/>
</dbReference>
<proteinExistence type="inferred from homology"/>
<dbReference type="InterPro" id="IPR011333">
    <property type="entry name" value="SKP1/BTB/POZ_sf"/>
</dbReference>
<dbReference type="PANTHER" id="PTHR15859:SF1">
    <property type="entry name" value="BTB DOMAIN-CONTAINING PROTEIN"/>
    <property type="match status" value="1"/>
</dbReference>
<gene>
    <name evidence="6" type="ORF">CBOVIS_LOCUS2165</name>
</gene>
<dbReference type="PROSITE" id="PS50097">
    <property type="entry name" value="BTB"/>
    <property type="match status" value="1"/>
</dbReference>
<organism evidence="6 7">
    <name type="scientific">Caenorhabditis bovis</name>
    <dbReference type="NCBI Taxonomy" id="2654633"/>
    <lineage>
        <taxon>Eukaryota</taxon>
        <taxon>Metazoa</taxon>
        <taxon>Ecdysozoa</taxon>
        <taxon>Nematoda</taxon>
        <taxon>Chromadorea</taxon>
        <taxon>Rhabditida</taxon>
        <taxon>Rhabditina</taxon>
        <taxon>Rhabditomorpha</taxon>
        <taxon>Rhabditoidea</taxon>
        <taxon>Rhabditidae</taxon>
        <taxon>Peloderinae</taxon>
        <taxon>Caenorhabditis</taxon>
    </lineage>
</organism>
<sequence>MESAIERVSKKSLRDIKLFLEKSRADYDDVAFFDELSRIVENSSLKTKLAALIYLKDLDMKQEAVRVLVKNILILMVKEKNTTAIDVVFNYMKMYAGYLKRSLTPCEIGEITREAIFSFHRNDSEKYEILFNYVKDNRRINWIFDDAIKCQLDMLFESKVKLHYKDCLDFPELHALQLLIRLQHKFDASSFHAIFFQSFPTILRNASLNWKDNAFTKAMSRLLVKLDANLIYNCLYKTCETNLVKIDELVDGVKLVSQILIGVMNPMSSVERNYEKQFKLVNLLVKHVNNDYVFETCNMENIKDINRSICTFVQYFEEIKSRDEIRGKLMKLFIKSILTLCEYYSKNPRPEMYEMFGFAEWIIVNIVGKYPNYTDTELYQEKFLMQRLLRSMMKIIDIDEWMKSVKSGNFDYYDFEARKSLLWVICGLYQQCLEARAHIDKVLNFDFYRPSSTPLFRELLSYDDKKYIKDSRILEKGAELLWEAFKQLKLMDGLQSIVQFIGDQRLMAEPQDDAPTPIKQQIVKLNVGGRHFSTSANTLNWIPDTFFTSLLSGRMHTVCDESGAIFIDRDPDVFKVILNYLRTKQVDLSSISVSTLKHEAQFFGLTPLIRRLTLCEELDVSSCGSVLFHGMLSPPDLPFAALSEEYEKKEGPRKKVSYELSRCLKNELSRLADSKTMLDPVRVRMIRSHNTTLIIAYAYYVVVFKDYNGWAHVWTSPRMKSVVKHISVNSKISQAGTDRLLSVAFEDETLTLWSVEDNGNANKKGSFTMAVPIDNLFFVGTQMVALSRMGKVGIWHSATQNWQAQDVAPISCYDTAGSSLLLGCNNGSLYYIDMQKFPLRMKDNDLLVTELYKDPSGDCITSISVFLTPKTSVCGNWIEIAYGTAGGTVRVIVQHPETVGHGPQLFQTYNVHNSAVSKIALTTGHLISVCAEYNHVRSWIVTRFRGMISTQPGTMSLASFKVLTLDSTDESVDRQYTDPGPYGDQDSEQVFIQRIVPSSDQVFVRAASTGERICIIKSIDGNPISAFAVHECDGASRIGNRPRRFLFCGSTNGSIQMWDLTTALDQFNSRNSPNNTAANLLQTSSNSSSEVIKPSLAQTVKVPPNVYQGLGGPSPQEFLNLIDDCEICCNSLSPTPCSTPIAK</sequence>
<dbReference type="AlphaFoldDB" id="A0A8S1EDY7"/>
<dbReference type="InterPro" id="IPR000210">
    <property type="entry name" value="BTB/POZ_dom"/>
</dbReference>
<dbReference type="InterPro" id="IPR047876">
    <property type="entry name" value="SHKBP1/KCTD3"/>
</dbReference>
<keyword evidence="7" id="KW-1185">Reference proteome</keyword>
<dbReference type="GO" id="GO:0051260">
    <property type="term" value="P:protein homooligomerization"/>
    <property type="evidence" value="ECO:0007669"/>
    <property type="project" value="InterPro"/>
</dbReference>
<comment type="similarity">
    <text evidence="1">Belongs to the KCTD3 family.</text>
</comment>
<evidence type="ECO:0000256" key="1">
    <source>
        <dbReference type="ARBA" id="ARBA00009572"/>
    </source>
</evidence>
<protein>
    <recommendedName>
        <fullName evidence="5">BTB domain-containing protein</fullName>
    </recommendedName>
</protein>
<dbReference type="SUPFAM" id="SSF54695">
    <property type="entry name" value="POZ domain"/>
    <property type="match status" value="1"/>
</dbReference>
<keyword evidence="3" id="KW-0853">WD repeat</keyword>
<reference evidence="6 7" key="1">
    <citation type="submission" date="2020-04" db="EMBL/GenBank/DDBJ databases">
        <authorList>
            <person name="Laetsch R D."/>
            <person name="Stevens L."/>
            <person name="Kumar S."/>
            <person name="Blaxter L. M."/>
        </authorList>
    </citation>
    <scope>NUCLEOTIDE SEQUENCE [LARGE SCALE GENOMIC DNA]</scope>
</reference>
<keyword evidence="4" id="KW-0677">Repeat</keyword>
<evidence type="ECO:0000259" key="5">
    <source>
        <dbReference type="PROSITE" id="PS50097"/>
    </source>
</evidence>
<accession>A0A8S1EDY7</accession>